<dbReference type="PROSITE" id="PS00027">
    <property type="entry name" value="HOMEOBOX_1"/>
    <property type="match status" value="1"/>
</dbReference>
<dbReference type="SMART" id="SM00389">
    <property type="entry name" value="HOX"/>
    <property type="match status" value="1"/>
</dbReference>
<gene>
    <name evidence="16" type="primary">hmx3a</name>
    <name evidence="16" type="ORF">N1851_016171</name>
</gene>
<dbReference type="PROSITE" id="PS50071">
    <property type="entry name" value="HOMEOBOX_2"/>
    <property type="match status" value="1"/>
</dbReference>
<dbReference type="GO" id="GO:0000977">
    <property type="term" value="F:RNA polymerase II transcription regulatory region sequence-specific DNA binding"/>
    <property type="evidence" value="ECO:0007669"/>
    <property type="project" value="TreeGrafter"/>
</dbReference>
<accession>A0AA47MRN7</accession>
<dbReference type="InterPro" id="IPR009057">
    <property type="entry name" value="Homeodomain-like_sf"/>
</dbReference>
<dbReference type="Proteomes" id="UP001174136">
    <property type="component" value="Unassembled WGS sequence"/>
</dbReference>
<evidence type="ECO:0000256" key="9">
    <source>
        <dbReference type="ARBA" id="ARBA00023242"/>
    </source>
</evidence>
<dbReference type="PANTHER" id="PTHR46110">
    <property type="entry name" value="HOMEOBOX PROTEIN HMX"/>
    <property type="match status" value="1"/>
</dbReference>
<dbReference type="InterPro" id="IPR020479">
    <property type="entry name" value="HD_metazoa"/>
</dbReference>
<keyword evidence="3" id="KW-0221">Differentiation</keyword>
<feature type="compositionally biased region" description="Gly residues" evidence="14">
    <location>
        <begin position="134"/>
        <end position="145"/>
    </location>
</feature>
<evidence type="ECO:0000256" key="13">
    <source>
        <dbReference type="RuleBase" id="RU000682"/>
    </source>
</evidence>
<protein>
    <submittedName>
        <fullName evidence="16">Homeobox protein HMX3-A</fullName>
    </submittedName>
</protein>
<feature type="domain" description="Homeobox" evidence="15">
    <location>
        <begin position="203"/>
        <end position="263"/>
    </location>
</feature>
<dbReference type="GO" id="GO:0030154">
    <property type="term" value="P:cell differentiation"/>
    <property type="evidence" value="ECO:0007669"/>
    <property type="project" value="UniProtKB-KW"/>
</dbReference>
<reference evidence="16" key="1">
    <citation type="journal article" date="2023" name="Front. Mar. Sci.">
        <title>A new Merluccius polli reference genome to investigate the effects of global change in West African waters.</title>
        <authorList>
            <person name="Mateo J.L."/>
            <person name="Blanco-Fernandez C."/>
            <person name="Garcia-Vazquez E."/>
            <person name="Machado-Schiaffino G."/>
        </authorList>
    </citation>
    <scope>NUCLEOTIDE SEQUENCE</scope>
    <source>
        <strain evidence="16">C29</strain>
        <tissue evidence="16">Fin</tissue>
    </source>
</reference>
<comment type="subcellular location">
    <subcellularLocation>
        <location evidence="1 12 13">Nucleus</location>
    </subcellularLocation>
</comment>
<feature type="DNA-binding region" description="Homeobox" evidence="12">
    <location>
        <begin position="205"/>
        <end position="264"/>
    </location>
</feature>
<dbReference type="GO" id="GO:0007399">
    <property type="term" value="P:nervous system development"/>
    <property type="evidence" value="ECO:0007669"/>
    <property type="project" value="UniProtKB-KW"/>
</dbReference>
<dbReference type="FunFam" id="1.10.10.60:FF:000053">
    <property type="entry name" value="H6 family homeobox 2"/>
    <property type="match status" value="1"/>
</dbReference>
<dbReference type="InterPro" id="IPR051300">
    <property type="entry name" value="HMX_Homeobox_TF"/>
</dbReference>
<dbReference type="AlphaFoldDB" id="A0AA47MRN7"/>
<dbReference type="InterPro" id="IPR001356">
    <property type="entry name" value="HD"/>
</dbReference>
<feature type="compositionally biased region" description="Basic and acidic residues" evidence="14">
    <location>
        <begin position="168"/>
        <end position="187"/>
    </location>
</feature>
<evidence type="ECO:0000256" key="4">
    <source>
        <dbReference type="ARBA" id="ARBA00022902"/>
    </source>
</evidence>
<name>A0AA47MRN7_MERPO</name>
<keyword evidence="7 12" id="KW-0371">Homeobox</keyword>
<evidence type="ECO:0000256" key="12">
    <source>
        <dbReference type="PROSITE-ProRule" id="PRU00108"/>
    </source>
</evidence>
<comment type="caution">
    <text evidence="16">The sequence shown here is derived from an EMBL/GenBank/DDBJ whole genome shotgun (WGS) entry which is preliminary data.</text>
</comment>
<evidence type="ECO:0000256" key="2">
    <source>
        <dbReference type="ARBA" id="ARBA00022473"/>
    </source>
</evidence>
<keyword evidence="2" id="KW-0217">Developmental protein</keyword>
<proteinExistence type="inferred from homology"/>
<evidence type="ECO:0000313" key="16">
    <source>
        <dbReference type="EMBL" id="KAK0144940.1"/>
    </source>
</evidence>
<evidence type="ECO:0000256" key="3">
    <source>
        <dbReference type="ARBA" id="ARBA00022782"/>
    </source>
</evidence>
<dbReference type="InterPro" id="IPR017970">
    <property type="entry name" value="Homeobox_CS"/>
</dbReference>
<dbReference type="Pfam" id="PF00046">
    <property type="entry name" value="Homeodomain"/>
    <property type="match status" value="1"/>
</dbReference>
<comment type="function">
    <text evidence="11">Transcription factor involved in specification of neuronal cell types and which is required for inner ear and hypothalamus development. Binds to the 5'-CAAGTG-3' core sequence.</text>
</comment>
<evidence type="ECO:0000256" key="10">
    <source>
        <dbReference type="ARBA" id="ARBA00038165"/>
    </source>
</evidence>
<keyword evidence="9 12" id="KW-0539">Nucleus</keyword>
<evidence type="ECO:0000259" key="15">
    <source>
        <dbReference type="PROSITE" id="PS50071"/>
    </source>
</evidence>
<evidence type="ECO:0000256" key="11">
    <source>
        <dbReference type="ARBA" id="ARBA00053510"/>
    </source>
</evidence>
<keyword evidence="4" id="KW-0524">Neurogenesis</keyword>
<evidence type="ECO:0000256" key="7">
    <source>
        <dbReference type="ARBA" id="ARBA00023155"/>
    </source>
</evidence>
<evidence type="ECO:0000313" key="17">
    <source>
        <dbReference type="Proteomes" id="UP001174136"/>
    </source>
</evidence>
<dbReference type="CDD" id="cd00086">
    <property type="entry name" value="homeodomain"/>
    <property type="match status" value="1"/>
</dbReference>
<keyword evidence="8" id="KW-0804">Transcription</keyword>
<comment type="similarity">
    <text evidence="10">Belongs to the HMX homeobox family.</text>
</comment>
<dbReference type="SUPFAM" id="SSF46689">
    <property type="entry name" value="Homeodomain-like"/>
    <property type="match status" value="1"/>
</dbReference>
<sequence length="338" mass="36915">MPETTPETQQQPRAPAKDSPFFIKNLLNCDSKPSKPRPIFAAAKAALEGGFSFSQVGDFGFPRFELPTQRFALPAHYLERASAWWYPFPLGTSTHLHRHEVTEKIPVRESSPTSGTDRDSPDLLLKPDPDARRGGGGGGGGGGAGGDDDDDDDNKSGDEIILEESDSDEAKKDHDERADEWKGKRDEDDGGTGAGTGTDKKPCRKKKTRTVFSRSQVFQLESTFDMKRYLSSSERAGLAASLHLTETQVKIWFQNRRNKWKRQLAAELEAANLSHAAAQRIVRVPILYHENSASDRGGVGGGGAAGGNVPVSQPLLTFPHPVYYSHPIVTSVPLLRPV</sequence>
<organism evidence="16 17">
    <name type="scientific">Merluccius polli</name>
    <name type="common">Benguela hake</name>
    <name type="synonym">Merluccius cadenati</name>
    <dbReference type="NCBI Taxonomy" id="89951"/>
    <lineage>
        <taxon>Eukaryota</taxon>
        <taxon>Metazoa</taxon>
        <taxon>Chordata</taxon>
        <taxon>Craniata</taxon>
        <taxon>Vertebrata</taxon>
        <taxon>Euteleostomi</taxon>
        <taxon>Actinopterygii</taxon>
        <taxon>Neopterygii</taxon>
        <taxon>Teleostei</taxon>
        <taxon>Neoteleostei</taxon>
        <taxon>Acanthomorphata</taxon>
        <taxon>Zeiogadaria</taxon>
        <taxon>Gadariae</taxon>
        <taxon>Gadiformes</taxon>
        <taxon>Gadoidei</taxon>
        <taxon>Merlucciidae</taxon>
        <taxon>Merluccius</taxon>
    </lineage>
</organism>
<dbReference type="GO" id="GO:0005634">
    <property type="term" value="C:nucleus"/>
    <property type="evidence" value="ECO:0007669"/>
    <property type="project" value="UniProtKB-SubCell"/>
</dbReference>
<dbReference type="Gene3D" id="1.10.10.60">
    <property type="entry name" value="Homeodomain-like"/>
    <property type="match status" value="1"/>
</dbReference>
<dbReference type="PANTHER" id="PTHR46110:SF2">
    <property type="entry name" value="HOMEOBOX PROTEIN HMX3"/>
    <property type="match status" value="1"/>
</dbReference>
<dbReference type="PRINTS" id="PR00024">
    <property type="entry name" value="HOMEOBOX"/>
</dbReference>
<keyword evidence="17" id="KW-1185">Reference proteome</keyword>
<evidence type="ECO:0000256" key="14">
    <source>
        <dbReference type="SAM" id="MobiDB-lite"/>
    </source>
</evidence>
<keyword evidence="6 12" id="KW-0238">DNA-binding</keyword>
<evidence type="ECO:0000256" key="1">
    <source>
        <dbReference type="ARBA" id="ARBA00004123"/>
    </source>
</evidence>
<dbReference type="GO" id="GO:0000981">
    <property type="term" value="F:DNA-binding transcription factor activity, RNA polymerase II-specific"/>
    <property type="evidence" value="ECO:0007669"/>
    <property type="project" value="InterPro"/>
</dbReference>
<dbReference type="EMBL" id="JAOPHQ010002923">
    <property type="protein sequence ID" value="KAK0144940.1"/>
    <property type="molecule type" value="Genomic_DNA"/>
</dbReference>
<evidence type="ECO:0000256" key="5">
    <source>
        <dbReference type="ARBA" id="ARBA00023015"/>
    </source>
</evidence>
<evidence type="ECO:0000256" key="8">
    <source>
        <dbReference type="ARBA" id="ARBA00023163"/>
    </source>
</evidence>
<keyword evidence="5" id="KW-0805">Transcription regulation</keyword>
<feature type="compositionally biased region" description="Basic and acidic residues" evidence="14">
    <location>
        <begin position="116"/>
        <end position="133"/>
    </location>
</feature>
<evidence type="ECO:0000256" key="6">
    <source>
        <dbReference type="ARBA" id="ARBA00023125"/>
    </source>
</evidence>
<feature type="region of interest" description="Disordered" evidence="14">
    <location>
        <begin position="103"/>
        <end position="207"/>
    </location>
</feature>